<evidence type="ECO:0000313" key="2">
    <source>
        <dbReference type="EMBL" id="CEI69464.1"/>
    </source>
</evidence>
<feature type="compositionally biased region" description="Polar residues" evidence="1">
    <location>
        <begin position="140"/>
        <end position="149"/>
    </location>
</feature>
<feature type="region of interest" description="Disordered" evidence="1">
    <location>
        <begin position="53"/>
        <end position="74"/>
    </location>
</feature>
<feature type="region of interest" description="Disordered" evidence="1">
    <location>
        <begin position="100"/>
        <end position="180"/>
    </location>
</feature>
<reference evidence="3" key="1">
    <citation type="submission" date="2014-10" db="EMBL/GenBank/DDBJ databases">
        <authorList>
            <person name="King R."/>
        </authorList>
    </citation>
    <scope>NUCLEOTIDE SEQUENCE [LARGE SCALE GENOMIC DNA]</scope>
    <source>
        <strain evidence="3">A3/5</strain>
    </source>
</reference>
<sequence length="353" mass="39369">MPTATANMGFKMEWDEFLKLYAKRNRGSLTTTPGQSTLTYIFSPQDIRDAIRAPHSPESRQPSPSGQYVMPSPTYGYAPSTGSSCSGVLSPFYLSSPTDSVRSTTSAWRPESQDYTLSPSPSFSRSSSPPSSPSFSASSWRTESQHYTLSSSPYSSPPSPALSWDTSQGSYSPSPSPNRLIRNTHKRVYQKRAKVQGEVYLPLGPQTRLLSKIQTLLEHACFTYAEKHLPQLLDENDWDCPEAGELNVWMHHLAIHGLELHYLARDRGITERLSSVMHSVKNIRHDAVHRNRVEISRLAIYLDHAVDLCMVLGDQGDLNKLKAIRDETKAQIAPLQAAVLEAGKNIAKFYEAR</sequence>
<feature type="compositionally biased region" description="Low complexity" evidence="1">
    <location>
        <begin position="118"/>
        <end position="139"/>
    </location>
</feature>
<evidence type="ECO:0000313" key="3">
    <source>
        <dbReference type="Proteomes" id="UP000245910"/>
    </source>
</evidence>
<accession>A0A2L2TEQ3</accession>
<protein>
    <submittedName>
        <fullName evidence="2">Uncharacterized protein</fullName>
    </submittedName>
</protein>
<name>A0A2L2TEQ3_9HYPO</name>
<dbReference type="EMBL" id="LN649231">
    <property type="protein sequence ID" value="CEI69464.1"/>
    <property type="molecule type" value="Genomic_DNA"/>
</dbReference>
<dbReference type="STRING" id="56646.A0A2L2TEQ3"/>
<evidence type="ECO:0000256" key="1">
    <source>
        <dbReference type="SAM" id="MobiDB-lite"/>
    </source>
</evidence>
<keyword evidence="3" id="KW-1185">Reference proteome</keyword>
<dbReference type="Proteomes" id="UP000245910">
    <property type="component" value="Chromosome III"/>
</dbReference>
<proteinExistence type="predicted"/>
<feature type="compositionally biased region" description="Polar residues" evidence="1">
    <location>
        <begin position="164"/>
        <end position="173"/>
    </location>
</feature>
<feature type="compositionally biased region" description="Polar residues" evidence="1">
    <location>
        <begin position="100"/>
        <end position="117"/>
    </location>
</feature>
<dbReference type="AlphaFoldDB" id="A0A2L2TEQ3"/>
<organism evidence="2 3">
    <name type="scientific">Fusarium venenatum</name>
    <dbReference type="NCBI Taxonomy" id="56646"/>
    <lineage>
        <taxon>Eukaryota</taxon>
        <taxon>Fungi</taxon>
        <taxon>Dikarya</taxon>
        <taxon>Ascomycota</taxon>
        <taxon>Pezizomycotina</taxon>
        <taxon>Sordariomycetes</taxon>
        <taxon>Hypocreomycetidae</taxon>
        <taxon>Hypocreales</taxon>
        <taxon>Nectriaceae</taxon>
        <taxon>Fusarium</taxon>
    </lineage>
</organism>